<evidence type="ECO:0000256" key="4">
    <source>
        <dbReference type="ARBA" id="ARBA00022490"/>
    </source>
</evidence>
<evidence type="ECO:0000256" key="7">
    <source>
        <dbReference type="ARBA" id="ARBA00031190"/>
    </source>
</evidence>
<keyword evidence="5" id="KW-0648">Protein biosynthesis</keyword>
<comment type="caution">
    <text evidence="13">The sequence shown here is derived from an EMBL/GenBank/DDBJ whole genome shotgun (WGS) entry which is preliminary data.</text>
</comment>
<evidence type="ECO:0000256" key="11">
    <source>
        <dbReference type="SAM" id="MobiDB-lite"/>
    </source>
</evidence>
<dbReference type="CDD" id="cd04197">
    <property type="entry name" value="eIF-2B_epsilon_N"/>
    <property type="match status" value="1"/>
</dbReference>
<comment type="subcellular location">
    <subcellularLocation>
        <location evidence="1">Cytoplasm</location>
        <location evidence="1">Cytosol</location>
    </subcellularLocation>
</comment>
<organism evidence="13 14">
    <name type="scientific">Sphaceloma murrayae</name>
    <dbReference type="NCBI Taxonomy" id="2082308"/>
    <lineage>
        <taxon>Eukaryota</taxon>
        <taxon>Fungi</taxon>
        <taxon>Dikarya</taxon>
        <taxon>Ascomycota</taxon>
        <taxon>Pezizomycotina</taxon>
        <taxon>Dothideomycetes</taxon>
        <taxon>Dothideomycetidae</taxon>
        <taxon>Myriangiales</taxon>
        <taxon>Elsinoaceae</taxon>
        <taxon>Sphaceloma</taxon>
    </lineage>
</organism>
<feature type="compositionally biased region" description="Polar residues" evidence="11">
    <location>
        <begin position="519"/>
        <end position="532"/>
    </location>
</feature>
<dbReference type="GO" id="GO:0003743">
    <property type="term" value="F:translation initiation factor activity"/>
    <property type="evidence" value="ECO:0007669"/>
    <property type="project" value="TreeGrafter"/>
</dbReference>
<feature type="region of interest" description="Disordered" evidence="11">
    <location>
        <begin position="702"/>
        <end position="729"/>
    </location>
</feature>
<accession>A0A2K1R314</accession>
<feature type="domain" description="W2" evidence="12">
    <location>
        <begin position="536"/>
        <end position="713"/>
    </location>
</feature>
<dbReference type="SUPFAM" id="SSF48371">
    <property type="entry name" value="ARM repeat"/>
    <property type="match status" value="1"/>
</dbReference>
<dbReference type="CDD" id="cd05787">
    <property type="entry name" value="LbH_eIF2B_epsilon"/>
    <property type="match status" value="1"/>
</dbReference>
<dbReference type="Pfam" id="PF02020">
    <property type="entry name" value="W2"/>
    <property type="match status" value="1"/>
</dbReference>
<proteinExistence type="inferred from homology"/>
<dbReference type="SUPFAM" id="SSF53448">
    <property type="entry name" value="Nucleotide-diphospho-sugar transferases"/>
    <property type="match status" value="1"/>
</dbReference>
<dbReference type="FunFam" id="3.90.550.10:FF:000066">
    <property type="entry name" value="Translation initiation factor eIF-2B subunit epsilon"/>
    <property type="match status" value="1"/>
</dbReference>
<evidence type="ECO:0000256" key="9">
    <source>
        <dbReference type="ARBA" id="ARBA00044345"/>
    </source>
</evidence>
<evidence type="ECO:0000256" key="5">
    <source>
        <dbReference type="ARBA" id="ARBA00022540"/>
    </source>
</evidence>
<keyword evidence="5" id="KW-0396">Initiation factor</keyword>
<dbReference type="PANTHER" id="PTHR45887">
    <property type="entry name" value="TRANSLATION INITIATION FACTOR EIF-2B SUBUNIT EPSILON"/>
    <property type="match status" value="1"/>
</dbReference>
<dbReference type="Gene3D" id="2.160.10.10">
    <property type="entry name" value="Hexapeptide repeat proteins"/>
    <property type="match status" value="1"/>
</dbReference>
<protein>
    <recommendedName>
        <fullName evidence="3">Mannose-1-phosphate guanyltransferase</fullName>
    </recommendedName>
    <alternativeName>
        <fullName evidence="7">GDP-mannose pyrophosphorylase</fullName>
    </alternativeName>
    <alternativeName>
        <fullName evidence="6">GTP-mannose-1-phosphate guanylyltransferase</fullName>
    </alternativeName>
    <alternativeName>
        <fullName evidence="8">Translation initiation factor eIF2B subunit epsilon</fullName>
    </alternativeName>
    <alternativeName>
        <fullName evidence="9">eIF2B GDP-GTP exchange factor subunit epsilon</fullName>
    </alternativeName>
</protein>
<dbReference type="STRING" id="2082308.A0A2K1R314"/>
<dbReference type="PANTHER" id="PTHR45887:SF1">
    <property type="entry name" value="TRANSLATION INITIATION FACTOR EIF-2B SUBUNIT EPSILON"/>
    <property type="match status" value="1"/>
</dbReference>
<evidence type="ECO:0000256" key="3">
    <source>
        <dbReference type="ARBA" id="ARBA00018601"/>
    </source>
</evidence>
<evidence type="ECO:0000313" key="14">
    <source>
        <dbReference type="Proteomes" id="UP000243797"/>
    </source>
</evidence>
<evidence type="ECO:0000256" key="2">
    <source>
        <dbReference type="ARBA" id="ARBA00007878"/>
    </source>
</evidence>
<sequence length="729" mass="80693">MPPKSKRSGDAKRSEPEEVEEPLQAVVLCDSFETRFYPLTLERPRCLLPLANTPLIEYTLAFLAASGVQEVYLYLSSSTSHTAQIETYIAASKWSSATSPFDVLEILRSTSRSVGDAMRDLDKRAVLNGDFVVVYGDLVSTFGLGQALQRHRERKKADKNCIMTTVVRGAGRGHRSQAQGQEGVWVLESGDGDGRVLAYEQIRGKEGEGRRLELDEDLLGVEELCVRTDLIDAGVDICTPDVLALWSDNFDYEVPRRGFLHSVLKDYELNGKKIYVHVEEENYAARVRDMRAYGAVASDILGRWTYPLVPDANLVADQTYRLHKGGSHREEGVVLAGSCEVGRKTVIGRATAVGDGSVLENCVVGRRCIIGRNVRMTGSYIWDDVTIGDGSVLTDAVVASEASMGKRCTIQSGAIISFGCHVADGIVVPEKTRITRMKLTGRLGEEELVRGDPDTKAVGQGGEGFLYVDEDEDEEEDFFGLGPKSLYNLAHLSVSQESISTIHSQDLSSEDARPRTVDSRSASFGSVASDDSQGGGKGAPEFHHEASLSIYESLQKGDEQSNMQLELTALRMSADASPHAVRRSVVVAFMKRIAALVDAGTPMAQAAEKTITPYKSLLEKTMFDRGDKFEQKPDQVDFLILMQSDLRNRKDGEKIMQFASKELYMKDIVEAEGFEQWYEDEKSHEGEDMQAIRSPMKAFLDAILEEESEEEDDEDEEDEDEDEDEDEED</sequence>
<dbReference type="GO" id="GO:0005085">
    <property type="term" value="F:guanyl-nucleotide exchange factor activity"/>
    <property type="evidence" value="ECO:0007669"/>
    <property type="project" value="InterPro"/>
</dbReference>
<name>A0A2K1R314_9PEZI</name>
<dbReference type="Gene3D" id="1.25.40.180">
    <property type="match status" value="1"/>
</dbReference>
<dbReference type="InterPro" id="IPR051956">
    <property type="entry name" value="eIF2B_epsilon"/>
</dbReference>
<feature type="region of interest" description="Disordered" evidence="11">
    <location>
        <begin position="503"/>
        <end position="541"/>
    </location>
</feature>
<dbReference type="Pfam" id="PF25084">
    <property type="entry name" value="LbH_EIF2B"/>
    <property type="match status" value="1"/>
</dbReference>
<evidence type="ECO:0000256" key="8">
    <source>
        <dbReference type="ARBA" id="ARBA00044144"/>
    </source>
</evidence>
<dbReference type="InterPro" id="IPR016024">
    <property type="entry name" value="ARM-type_fold"/>
</dbReference>
<reference evidence="13 14" key="1">
    <citation type="submission" date="2017-06" db="EMBL/GenBank/DDBJ databases">
        <title>Draft genome sequence of a variant of Elsinoe murrayae.</title>
        <authorList>
            <person name="Cheng Q."/>
        </authorList>
    </citation>
    <scope>NUCLEOTIDE SEQUENCE [LARGE SCALE GENOMIC DNA]</scope>
    <source>
        <strain evidence="13 14">CQ-2017a</strain>
    </source>
</reference>
<evidence type="ECO:0000313" key="13">
    <source>
        <dbReference type="EMBL" id="PNS21681.1"/>
    </source>
</evidence>
<dbReference type="FunCoup" id="A0A2K1R314">
    <property type="interactions" value="1120"/>
</dbReference>
<feature type="compositionally biased region" description="Acidic residues" evidence="11">
    <location>
        <begin position="703"/>
        <end position="729"/>
    </location>
</feature>
<keyword evidence="14" id="KW-1185">Reference proteome</keyword>
<dbReference type="InterPro" id="IPR056764">
    <property type="entry name" value="LbH_EIF2B3/5"/>
</dbReference>
<dbReference type="CDD" id="cd11558">
    <property type="entry name" value="W2_eIF2B_epsilon"/>
    <property type="match status" value="1"/>
</dbReference>
<evidence type="ECO:0000256" key="10">
    <source>
        <dbReference type="ARBA" id="ARBA00046432"/>
    </source>
</evidence>
<dbReference type="OrthoDB" id="424572at2759"/>
<dbReference type="GO" id="GO:0005851">
    <property type="term" value="C:eukaryotic translation initiation factor 2B complex"/>
    <property type="evidence" value="ECO:0007669"/>
    <property type="project" value="TreeGrafter"/>
</dbReference>
<dbReference type="PROSITE" id="PS51363">
    <property type="entry name" value="W2"/>
    <property type="match status" value="1"/>
</dbReference>
<dbReference type="Pfam" id="PF00483">
    <property type="entry name" value="NTP_transferase"/>
    <property type="match status" value="1"/>
</dbReference>
<dbReference type="Proteomes" id="UP000243797">
    <property type="component" value="Unassembled WGS sequence"/>
</dbReference>
<dbReference type="Gene3D" id="3.90.550.10">
    <property type="entry name" value="Spore Coat Polysaccharide Biosynthesis Protein SpsA, Chain A"/>
    <property type="match status" value="1"/>
</dbReference>
<keyword evidence="4" id="KW-0963">Cytoplasm</keyword>
<evidence type="ECO:0000256" key="6">
    <source>
        <dbReference type="ARBA" id="ARBA00030179"/>
    </source>
</evidence>
<evidence type="ECO:0000256" key="1">
    <source>
        <dbReference type="ARBA" id="ARBA00004514"/>
    </source>
</evidence>
<dbReference type="InParanoid" id="A0A2K1R314"/>
<dbReference type="AlphaFoldDB" id="A0A2K1R314"/>
<dbReference type="InterPro" id="IPR044123">
    <property type="entry name" value="W2_eIF2B_epsilon"/>
</dbReference>
<comment type="similarity">
    <text evidence="2">Belongs to the eIF-2B gamma/epsilon subunits family.</text>
</comment>
<evidence type="ECO:0000259" key="12">
    <source>
        <dbReference type="PROSITE" id="PS51363"/>
    </source>
</evidence>
<dbReference type="InterPro" id="IPR035543">
    <property type="entry name" value="eIF-2B_epsilon_N"/>
</dbReference>
<dbReference type="GO" id="GO:0031369">
    <property type="term" value="F:translation initiation factor binding"/>
    <property type="evidence" value="ECO:0007669"/>
    <property type="project" value="InterPro"/>
</dbReference>
<dbReference type="EMBL" id="NKHZ01000010">
    <property type="protein sequence ID" value="PNS21681.1"/>
    <property type="molecule type" value="Genomic_DNA"/>
</dbReference>
<gene>
    <name evidence="13" type="ORF">CAC42_1535</name>
</gene>
<comment type="subunit">
    <text evidence="10">Component of the translation initiation factor 2B (eIF2B) complex which is a heterodecamer of two sets of five different subunits: alpha, beta, gamma, delta and epsilon. Subunits alpha, beta and delta comprise a regulatory subcomplex and subunits epsilon and gamma comprise a catalytic subcomplex. Within the complex, the hexameric regulatory complex resides at the center, with the two heterodimeric catalytic subcomplexes bound on opposite sides.</text>
</comment>
<dbReference type="GO" id="GO:0005829">
    <property type="term" value="C:cytosol"/>
    <property type="evidence" value="ECO:0007669"/>
    <property type="project" value="UniProtKB-SubCell"/>
</dbReference>
<dbReference type="InterPro" id="IPR029044">
    <property type="entry name" value="Nucleotide-diphossugar_trans"/>
</dbReference>
<dbReference type="InterPro" id="IPR005835">
    <property type="entry name" value="NTP_transferase_dom"/>
</dbReference>
<dbReference type="InterPro" id="IPR003307">
    <property type="entry name" value="W2_domain"/>
</dbReference>